<keyword evidence="3" id="KW-0732">Signal</keyword>
<accession>A0A9W9MTI4</accession>
<organism evidence="4 5">
    <name type="scientific">Penicillium cf. griseofulvum</name>
    <dbReference type="NCBI Taxonomy" id="2972120"/>
    <lineage>
        <taxon>Eukaryota</taxon>
        <taxon>Fungi</taxon>
        <taxon>Dikarya</taxon>
        <taxon>Ascomycota</taxon>
        <taxon>Pezizomycotina</taxon>
        <taxon>Eurotiomycetes</taxon>
        <taxon>Eurotiomycetidae</taxon>
        <taxon>Eurotiales</taxon>
        <taxon>Aspergillaceae</taxon>
        <taxon>Penicillium</taxon>
    </lineage>
</organism>
<protein>
    <recommendedName>
        <fullName evidence="6">Mid2 domain-containing protein</fullName>
    </recommendedName>
</protein>
<evidence type="ECO:0000313" key="4">
    <source>
        <dbReference type="EMBL" id="KAJ5207099.1"/>
    </source>
</evidence>
<proteinExistence type="predicted"/>
<comment type="caution">
    <text evidence="4">The sequence shown here is derived from an EMBL/GenBank/DDBJ whole genome shotgun (WGS) entry which is preliminary data.</text>
</comment>
<feature type="chain" id="PRO_5040750383" description="Mid2 domain-containing protein" evidence="3">
    <location>
        <begin position="24"/>
        <end position="307"/>
    </location>
</feature>
<keyword evidence="5" id="KW-1185">Reference proteome</keyword>
<evidence type="ECO:0000256" key="2">
    <source>
        <dbReference type="SAM" id="Phobius"/>
    </source>
</evidence>
<feature type="transmembrane region" description="Helical" evidence="2">
    <location>
        <begin position="222"/>
        <end position="244"/>
    </location>
</feature>
<feature type="signal peptide" evidence="3">
    <location>
        <begin position="1"/>
        <end position="23"/>
    </location>
</feature>
<evidence type="ECO:0000256" key="3">
    <source>
        <dbReference type="SAM" id="SignalP"/>
    </source>
</evidence>
<name>A0A9W9MTI4_9EURO</name>
<sequence>MIRFRTILHLLIFQAVFPTIVQSRKCYLTNGREADSSFQPCFPDQDNSPCCSLAKSNTTPNDICLSGGVCYIQDPNFRGLLRQGACTDKTWKSGQCPELCDTVSDATLYVIPCPLQGRGFWCCSVNGTNCCDDAVRLDMGQMINVSVTSLTSEVFSSSGSSESALSSSMSSTTPSPKEPSSSPSSTNASTNGKANSDTNTEATTCAPSSDANPTCPASKTTVISAGLGAGLGGCLLIALMTMLVQRRIYKKNLRQKEAMIDEIAAASSTQHLVYPLYPEREKMMFPAELGPRDTRIHEVGGNGLSEK</sequence>
<gene>
    <name evidence="4" type="ORF">N7472_003547</name>
</gene>
<keyword evidence="2" id="KW-0812">Transmembrane</keyword>
<dbReference type="Proteomes" id="UP001150879">
    <property type="component" value="Unassembled WGS sequence"/>
</dbReference>
<keyword evidence="2" id="KW-0472">Membrane</keyword>
<feature type="compositionally biased region" description="Polar residues" evidence="1">
    <location>
        <begin position="191"/>
        <end position="217"/>
    </location>
</feature>
<keyword evidence="2" id="KW-1133">Transmembrane helix</keyword>
<reference evidence="4" key="1">
    <citation type="submission" date="2022-11" db="EMBL/GenBank/DDBJ databases">
        <authorList>
            <person name="Petersen C."/>
        </authorList>
    </citation>
    <scope>NUCLEOTIDE SEQUENCE</scope>
    <source>
        <strain evidence="4">IBT 16849</strain>
    </source>
</reference>
<dbReference type="AlphaFoldDB" id="A0A9W9MTI4"/>
<evidence type="ECO:0000313" key="5">
    <source>
        <dbReference type="Proteomes" id="UP001150879"/>
    </source>
</evidence>
<evidence type="ECO:0000256" key="1">
    <source>
        <dbReference type="SAM" id="MobiDB-lite"/>
    </source>
</evidence>
<dbReference type="EMBL" id="JAPQKP010000002">
    <property type="protein sequence ID" value="KAJ5207099.1"/>
    <property type="molecule type" value="Genomic_DNA"/>
</dbReference>
<feature type="compositionally biased region" description="Low complexity" evidence="1">
    <location>
        <begin position="159"/>
        <end position="190"/>
    </location>
</feature>
<feature type="region of interest" description="Disordered" evidence="1">
    <location>
        <begin position="159"/>
        <end position="217"/>
    </location>
</feature>
<evidence type="ECO:0008006" key="6">
    <source>
        <dbReference type="Google" id="ProtNLM"/>
    </source>
</evidence>
<dbReference type="OrthoDB" id="5215637at2759"/>
<reference evidence="4" key="2">
    <citation type="journal article" date="2023" name="IMA Fungus">
        <title>Comparative genomic study of the Penicillium genus elucidates a diverse pangenome and 15 lateral gene transfer events.</title>
        <authorList>
            <person name="Petersen C."/>
            <person name="Sorensen T."/>
            <person name="Nielsen M.R."/>
            <person name="Sondergaard T.E."/>
            <person name="Sorensen J.L."/>
            <person name="Fitzpatrick D.A."/>
            <person name="Frisvad J.C."/>
            <person name="Nielsen K.L."/>
        </authorList>
    </citation>
    <scope>NUCLEOTIDE SEQUENCE</scope>
    <source>
        <strain evidence="4">IBT 16849</strain>
    </source>
</reference>